<feature type="transmembrane region" description="Helical" evidence="1">
    <location>
        <begin position="12"/>
        <end position="38"/>
    </location>
</feature>
<dbReference type="RefSeq" id="WP_004752456.1">
    <property type="nucleotide sequence ID" value="NZ_AHMY02000051.1"/>
</dbReference>
<reference evidence="2 3" key="1">
    <citation type="submission" date="2012-10" db="EMBL/GenBank/DDBJ databases">
        <authorList>
            <person name="Harkins D.M."/>
            <person name="Durkin A.S."/>
            <person name="Brinkac L.M."/>
            <person name="Selengut J.D."/>
            <person name="Sanka R."/>
            <person name="DePew J."/>
            <person name="Purushe J."/>
            <person name="Peacock S.J."/>
            <person name="Thaipadungpanit J."/>
            <person name="Wuthiekanun V.W."/>
            <person name="Day N.P."/>
            <person name="Vinetz J.M."/>
            <person name="Sutton G.G."/>
            <person name="Nelson W.C."/>
            <person name="Fouts D.E."/>
        </authorList>
    </citation>
    <scope>NUCLEOTIDE SEQUENCE [LARGE SCALE GENOMIC DNA]</scope>
    <source>
        <strain evidence="2 3">H1</strain>
    </source>
</reference>
<evidence type="ECO:0000313" key="2">
    <source>
        <dbReference type="EMBL" id="EKO14592.1"/>
    </source>
</evidence>
<sequence length="189" mass="21242">MKVRNIRKGFTLIELIVVIAILAGLISILASTAANFIIPSGNDAAQTLKQAAEFCYRKSILTNTTMVLELDIDNDTYSIKKLVRDESGIKEVLVFKPQKLPYTSEIIDITDIRGFRYTKGIIKVPYTYLGISADYSVHLGSDPSIYRTLILYRYGGKVSVVEGEQFHTSSNLATDKNWKEQDDNEQQQP</sequence>
<name>A0A0E2BBS8_9LEPT</name>
<comment type="caution">
    <text evidence="2">The sequence shown here is derived from an EMBL/GenBank/DDBJ whole genome shotgun (WGS) entry which is preliminary data.</text>
</comment>
<keyword evidence="1" id="KW-0472">Membrane</keyword>
<evidence type="ECO:0000256" key="1">
    <source>
        <dbReference type="SAM" id="Phobius"/>
    </source>
</evidence>
<evidence type="ECO:0000313" key="3">
    <source>
        <dbReference type="Proteomes" id="UP000006253"/>
    </source>
</evidence>
<dbReference type="SUPFAM" id="SSF54523">
    <property type="entry name" value="Pili subunits"/>
    <property type="match status" value="1"/>
</dbReference>
<protein>
    <submittedName>
        <fullName evidence="2">Prepilin-type cleavage/methylation N-terminal domain protein</fullName>
    </submittedName>
</protein>
<dbReference type="InterPro" id="IPR012902">
    <property type="entry name" value="N_methyl_site"/>
</dbReference>
<dbReference type="NCBIfam" id="TIGR02532">
    <property type="entry name" value="IV_pilin_GFxxxE"/>
    <property type="match status" value="1"/>
</dbReference>
<dbReference type="GeneID" id="34316171"/>
<dbReference type="InterPro" id="IPR045584">
    <property type="entry name" value="Pilin-like"/>
</dbReference>
<keyword evidence="1" id="KW-1133">Transmembrane helix</keyword>
<accession>A0A0E2BBS8</accession>
<dbReference type="AlphaFoldDB" id="A0A0E2BBS8"/>
<dbReference type="Gene3D" id="3.30.700.10">
    <property type="entry name" value="Glycoprotein, Type 4 Pilin"/>
    <property type="match status" value="1"/>
</dbReference>
<organism evidence="2 3">
    <name type="scientific">Leptospira kirschneri str. H1</name>
    <dbReference type="NCBI Taxonomy" id="1049966"/>
    <lineage>
        <taxon>Bacteria</taxon>
        <taxon>Pseudomonadati</taxon>
        <taxon>Spirochaetota</taxon>
        <taxon>Spirochaetia</taxon>
        <taxon>Leptospirales</taxon>
        <taxon>Leptospiraceae</taxon>
        <taxon>Leptospira</taxon>
    </lineage>
</organism>
<keyword evidence="1" id="KW-0812">Transmembrane</keyword>
<proteinExistence type="predicted"/>
<dbReference type="EMBL" id="AHMY02000051">
    <property type="protein sequence ID" value="EKO14592.1"/>
    <property type="molecule type" value="Genomic_DNA"/>
</dbReference>
<gene>
    <name evidence="2" type="ORF">LEP1GSC081_1866</name>
</gene>
<dbReference type="Pfam" id="PF07963">
    <property type="entry name" value="N_methyl"/>
    <property type="match status" value="1"/>
</dbReference>
<dbReference type="Proteomes" id="UP000006253">
    <property type="component" value="Unassembled WGS sequence"/>
</dbReference>